<evidence type="ECO:0000256" key="1">
    <source>
        <dbReference type="SAM" id="MobiDB-lite"/>
    </source>
</evidence>
<reference evidence="2 3" key="1">
    <citation type="submission" date="2014-12" db="EMBL/GenBank/DDBJ databases">
        <title>Draft genome sequences of 29 type strains of Enterococci.</title>
        <authorList>
            <person name="Zhong Z."/>
            <person name="Sun Z."/>
            <person name="Liu W."/>
            <person name="Zhang W."/>
            <person name="Zhang H."/>
        </authorList>
    </citation>
    <scope>NUCLEOTIDE SEQUENCE [LARGE SCALE GENOMIC DNA]</scope>
    <source>
        <strain evidence="2 3">DSM 17690</strain>
    </source>
</reference>
<protein>
    <submittedName>
        <fullName evidence="2">Uncharacterized protein</fullName>
    </submittedName>
</protein>
<dbReference type="EMBL" id="JXKD01000019">
    <property type="protein sequence ID" value="OJG09201.1"/>
    <property type="molecule type" value="Genomic_DNA"/>
</dbReference>
<dbReference type="STRING" id="328396.RU93_GL000912"/>
<dbReference type="Proteomes" id="UP000182149">
    <property type="component" value="Unassembled WGS sequence"/>
</dbReference>
<organism evidence="2 3">
    <name type="scientific">Enterococcus aquimarinus</name>
    <dbReference type="NCBI Taxonomy" id="328396"/>
    <lineage>
        <taxon>Bacteria</taxon>
        <taxon>Bacillati</taxon>
        <taxon>Bacillota</taxon>
        <taxon>Bacilli</taxon>
        <taxon>Lactobacillales</taxon>
        <taxon>Enterococcaceae</taxon>
        <taxon>Enterococcus</taxon>
    </lineage>
</organism>
<evidence type="ECO:0000313" key="2">
    <source>
        <dbReference type="EMBL" id="OJG09201.1"/>
    </source>
</evidence>
<dbReference type="AlphaFoldDB" id="A0A1L8QNW6"/>
<accession>A0A1L8QNW6</accession>
<keyword evidence="3" id="KW-1185">Reference proteome</keyword>
<proteinExistence type="predicted"/>
<evidence type="ECO:0000313" key="3">
    <source>
        <dbReference type="Proteomes" id="UP000182149"/>
    </source>
</evidence>
<sequence length="47" mass="5587">MKKTPAFESLQKERKSLAETFPEENQRMTTFSKNLCRNKGGRIRYHV</sequence>
<gene>
    <name evidence="2" type="ORF">RU93_GL000912</name>
</gene>
<name>A0A1L8QNW6_9ENTE</name>
<feature type="region of interest" description="Disordered" evidence="1">
    <location>
        <begin position="1"/>
        <end position="27"/>
    </location>
</feature>
<comment type="caution">
    <text evidence="2">The sequence shown here is derived from an EMBL/GenBank/DDBJ whole genome shotgun (WGS) entry which is preliminary data.</text>
</comment>